<accession>A0A840IZX6</accession>
<dbReference type="EMBL" id="JACHMG010000001">
    <property type="protein sequence ID" value="MBB4687233.1"/>
    <property type="molecule type" value="Genomic_DNA"/>
</dbReference>
<dbReference type="Pfam" id="PF12728">
    <property type="entry name" value="HTH_17"/>
    <property type="match status" value="1"/>
</dbReference>
<organism evidence="2 3">
    <name type="scientific">Amycolatopsis jiangsuensis</name>
    <dbReference type="NCBI Taxonomy" id="1181879"/>
    <lineage>
        <taxon>Bacteria</taxon>
        <taxon>Bacillati</taxon>
        <taxon>Actinomycetota</taxon>
        <taxon>Actinomycetes</taxon>
        <taxon>Pseudonocardiales</taxon>
        <taxon>Pseudonocardiaceae</taxon>
        <taxon>Amycolatopsis</taxon>
    </lineage>
</organism>
<dbReference type="AlphaFoldDB" id="A0A840IZX6"/>
<keyword evidence="3" id="KW-1185">Reference proteome</keyword>
<gene>
    <name evidence="2" type="ORF">BJY18_004718</name>
</gene>
<reference evidence="2 3" key="1">
    <citation type="submission" date="2020-08" db="EMBL/GenBank/DDBJ databases">
        <title>Sequencing the genomes of 1000 actinobacteria strains.</title>
        <authorList>
            <person name="Klenk H.-P."/>
        </authorList>
    </citation>
    <scope>NUCLEOTIDE SEQUENCE [LARGE SCALE GENOMIC DNA]</scope>
    <source>
        <strain evidence="2 3">DSM 45859</strain>
    </source>
</reference>
<dbReference type="InterPro" id="IPR041657">
    <property type="entry name" value="HTH_17"/>
</dbReference>
<feature type="domain" description="Helix-turn-helix" evidence="1">
    <location>
        <begin position="15"/>
        <end position="63"/>
    </location>
</feature>
<evidence type="ECO:0000313" key="3">
    <source>
        <dbReference type="Proteomes" id="UP000581769"/>
    </source>
</evidence>
<dbReference type="NCBIfam" id="TIGR01764">
    <property type="entry name" value="excise"/>
    <property type="match status" value="1"/>
</dbReference>
<protein>
    <submittedName>
        <fullName evidence="2">Excisionase family DNA binding protein</fullName>
    </submittedName>
</protein>
<sequence length="77" mass="8581">MDAVISPAPVPARHLYRIPEAMRLLSMSRSVIYELLRAGRLFSVKQGRARLIPAKAIQQYVDQLIQEAEVTGYGQAA</sequence>
<name>A0A840IZX6_9PSEU</name>
<dbReference type="GO" id="GO:0003677">
    <property type="term" value="F:DNA binding"/>
    <property type="evidence" value="ECO:0007669"/>
    <property type="project" value="InterPro"/>
</dbReference>
<evidence type="ECO:0000313" key="2">
    <source>
        <dbReference type="EMBL" id="MBB4687233.1"/>
    </source>
</evidence>
<dbReference type="Proteomes" id="UP000581769">
    <property type="component" value="Unassembled WGS sequence"/>
</dbReference>
<evidence type="ECO:0000259" key="1">
    <source>
        <dbReference type="Pfam" id="PF12728"/>
    </source>
</evidence>
<proteinExistence type="predicted"/>
<dbReference type="RefSeq" id="WP_184781975.1">
    <property type="nucleotide sequence ID" value="NZ_JACHMG010000001.1"/>
</dbReference>
<comment type="caution">
    <text evidence="2">The sequence shown here is derived from an EMBL/GenBank/DDBJ whole genome shotgun (WGS) entry which is preliminary data.</text>
</comment>
<dbReference type="InterPro" id="IPR010093">
    <property type="entry name" value="SinI_DNA-bd"/>
</dbReference>